<gene>
    <name evidence="1" type="primary">trmFO</name>
    <name evidence="1" type="ORF">KIH16_09815</name>
</gene>
<evidence type="ECO:0000313" key="2">
    <source>
        <dbReference type="Proteomes" id="UP000682204"/>
    </source>
</evidence>
<dbReference type="Proteomes" id="UP000682204">
    <property type="component" value="Chromosome"/>
</dbReference>
<protein>
    <submittedName>
        <fullName evidence="1">Methylenetetrahydrofolate--tRNA-(Uracil(54)-C(5))-methyltransferase (FADH(2)-oxidizing) TrmFO</fullName>
    </submittedName>
</protein>
<name>A0ACD1DTJ1_9BACT</name>
<accession>A0ACD1DTJ1</accession>
<proteinExistence type="predicted"/>
<evidence type="ECO:0000313" key="1">
    <source>
        <dbReference type="EMBL" id="QVL35485.1"/>
    </source>
</evidence>
<sequence>MAARPEILVVGAGLAGSEAAWQLASRGYPVRLVEMRPRRMTAAHVTGHCAELVCSNSLGADALTSAGGILKAEMRRLGSLILSVADERRVPAGQALAVDREGFARAVTDRLASHPLIRMECDEIVELPRGPAIVATGPLTSGRLAEALKERAGGFLAFFDAVAPVVTVDSVDFSVAFRAGRYGRGDDYVNCPMDEEQYRAFHKALVEAEGAPRKDFERDMSYFEGCLPVEIIASRGPETLRFGPLKPVGLVDASRPDREFFAVVQLRQDNGEGTLFNLVGFQTNLRWGEQERVFRMIPGLERAEFVRFGVMHRNVYLCAPRVLDGALRLKGEEDLFLAGQIVGVEGYMESTAMGLVAALNVAARCEGRPFPLWPRETAIGSLLHYLVDALPATFQPMNVNLGIFPSLERKVRPKPERCRQVALRALEALEKGVRKEDLPENLR</sequence>
<keyword evidence="2" id="KW-1185">Reference proteome</keyword>
<dbReference type="EMBL" id="CP074691">
    <property type="protein sequence ID" value="QVL35485.1"/>
    <property type="molecule type" value="Genomic_DNA"/>
</dbReference>
<organism evidence="1 2">
    <name type="scientific">Aminirod propionatiphilus</name>
    <dbReference type="NCBI Taxonomy" id="3415223"/>
    <lineage>
        <taxon>Bacteria</taxon>
        <taxon>Thermotogati</taxon>
        <taxon>Synergistota</taxon>
        <taxon>Synergistia</taxon>
        <taxon>Synergistales</taxon>
        <taxon>Aminiphilaceae</taxon>
        <taxon>Aminirod</taxon>
    </lineage>
</organism>
<reference evidence="1" key="1">
    <citation type="submission" date="2021-05" db="EMBL/GenBank/DDBJ databases">
        <title>An isolated secondary fermenter in methanogenic hydrocarbon-degrading communities.</title>
        <authorList>
            <person name="Liu Y.-F."/>
            <person name="Liu Z.-l."/>
        </authorList>
    </citation>
    <scope>NUCLEOTIDE SEQUENCE</scope>
    <source>
        <strain evidence="1">L-13</strain>
    </source>
</reference>